<evidence type="ECO:0000313" key="2">
    <source>
        <dbReference type="EMBL" id="TNV83547.1"/>
    </source>
</evidence>
<dbReference type="OrthoDB" id="323661at2759"/>
<evidence type="ECO:0000313" key="3">
    <source>
        <dbReference type="Proteomes" id="UP000785679"/>
    </source>
</evidence>
<dbReference type="AlphaFoldDB" id="A0A8J8NXY6"/>
<gene>
    <name evidence="2" type="ORF">FGO68_gene13921</name>
</gene>
<evidence type="ECO:0000256" key="1">
    <source>
        <dbReference type="SAM" id="MobiDB-lite"/>
    </source>
</evidence>
<reference evidence="2" key="1">
    <citation type="submission" date="2019-06" db="EMBL/GenBank/DDBJ databases">
        <authorList>
            <person name="Zheng W."/>
        </authorList>
    </citation>
    <scope>NUCLEOTIDE SEQUENCE</scope>
    <source>
        <strain evidence="2">QDHG01</strain>
    </source>
</reference>
<keyword evidence="3" id="KW-1185">Reference proteome</keyword>
<name>A0A8J8NXY6_HALGN</name>
<feature type="region of interest" description="Disordered" evidence="1">
    <location>
        <begin position="138"/>
        <end position="166"/>
    </location>
</feature>
<organism evidence="2 3">
    <name type="scientific">Halteria grandinella</name>
    <dbReference type="NCBI Taxonomy" id="5974"/>
    <lineage>
        <taxon>Eukaryota</taxon>
        <taxon>Sar</taxon>
        <taxon>Alveolata</taxon>
        <taxon>Ciliophora</taxon>
        <taxon>Intramacronucleata</taxon>
        <taxon>Spirotrichea</taxon>
        <taxon>Stichotrichia</taxon>
        <taxon>Sporadotrichida</taxon>
        <taxon>Halteriidae</taxon>
        <taxon>Halteria</taxon>
    </lineage>
</organism>
<proteinExistence type="predicted"/>
<accession>A0A8J8NXY6</accession>
<protein>
    <submittedName>
        <fullName evidence="2">Uncharacterized protein</fullName>
    </submittedName>
</protein>
<dbReference type="Proteomes" id="UP000785679">
    <property type="component" value="Unassembled WGS sequence"/>
</dbReference>
<feature type="compositionally biased region" description="Polar residues" evidence="1">
    <location>
        <begin position="139"/>
        <end position="156"/>
    </location>
</feature>
<sequence>MASIIPNRPPGTPFLQIFAAGSSIPQKSYLNQPRTIAAMPGPSARLIERNNPDSLKVTSTKEFAPEFYNPRTYLKPFESAKRSQSTARVPKQSGNLINPPSIMSLHQAHVEIQKLAVKQQLQQQANVQQARIVDRKDQYSSLKESQSASKPLQEQELQPARKRLQSAKAGSVGLSVAQAHNYLSQNPNNFYSSRRCLMNGSDENSKSLYQFTVPDYLRPLDKHQRNGTTHATEDNKTVTVISRINGWITVDAKTLNRQDALEKRPKGDVKKPSLMAPQWMQTTGVRDEKRYNAFKVASTNAVGGAMRIEKNRVILTDKEDLPKSLFNAGSVRHNFIQAPEQVYKTARNLTEKPVRLIEWTETPAPMVSNIQRMREARRTIAAKVGHEND</sequence>
<comment type="caution">
    <text evidence="2">The sequence shown here is derived from an EMBL/GenBank/DDBJ whole genome shotgun (WGS) entry which is preliminary data.</text>
</comment>
<dbReference type="EMBL" id="RRYP01003721">
    <property type="protein sequence ID" value="TNV83547.1"/>
    <property type="molecule type" value="Genomic_DNA"/>
</dbReference>